<dbReference type="Pfam" id="PF01423">
    <property type="entry name" value="LSM"/>
    <property type="match status" value="1"/>
</dbReference>
<evidence type="ECO:0000259" key="1">
    <source>
        <dbReference type="SMART" id="SM00651"/>
    </source>
</evidence>
<dbReference type="SMART" id="SM00651">
    <property type="entry name" value="Sm"/>
    <property type="match status" value="1"/>
</dbReference>
<dbReference type="SUPFAM" id="SSF50182">
    <property type="entry name" value="Sm-like ribonucleoproteins"/>
    <property type="match status" value="1"/>
</dbReference>
<evidence type="ECO:0000313" key="2">
    <source>
        <dbReference type="EMBL" id="ROW14203.1"/>
    </source>
</evidence>
<dbReference type="InParanoid" id="A0A423XDM4"/>
<dbReference type="CDD" id="cd06168">
    <property type="entry name" value="LSMD1"/>
    <property type="match status" value="1"/>
</dbReference>
<dbReference type="InterPro" id="IPR001163">
    <property type="entry name" value="Sm_dom_euk/arc"/>
</dbReference>
<dbReference type="AlphaFoldDB" id="A0A423XDM4"/>
<name>A0A423XDM4_9PEZI</name>
<dbReference type="InterPro" id="IPR034110">
    <property type="entry name" value="LSMD1_Sm"/>
</dbReference>
<dbReference type="PANTHER" id="PTHR10701:SF5">
    <property type="entry name" value="N-ALPHA-ACETYLTRANSFERASE 38, NATC AUXILIARY SUBUNIT"/>
    <property type="match status" value="1"/>
</dbReference>
<organism evidence="2 3">
    <name type="scientific">Cytospora leucostoma</name>
    <dbReference type="NCBI Taxonomy" id="1230097"/>
    <lineage>
        <taxon>Eukaryota</taxon>
        <taxon>Fungi</taxon>
        <taxon>Dikarya</taxon>
        <taxon>Ascomycota</taxon>
        <taxon>Pezizomycotina</taxon>
        <taxon>Sordariomycetes</taxon>
        <taxon>Sordariomycetidae</taxon>
        <taxon>Diaporthales</taxon>
        <taxon>Cytosporaceae</taxon>
        <taxon>Cytospora</taxon>
    </lineage>
</organism>
<dbReference type="EMBL" id="LKEB01000015">
    <property type="protein sequence ID" value="ROW14203.1"/>
    <property type="molecule type" value="Genomic_DNA"/>
</dbReference>
<dbReference type="Gene3D" id="2.30.30.100">
    <property type="match status" value="1"/>
</dbReference>
<dbReference type="OrthoDB" id="368909at2759"/>
<proteinExistence type="predicted"/>
<keyword evidence="3" id="KW-1185">Reference proteome</keyword>
<reference evidence="2 3" key="1">
    <citation type="submission" date="2015-09" db="EMBL/GenBank/DDBJ databases">
        <title>Host preference determinants of Valsa canker pathogens revealed by comparative genomics.</title>
        <authorList>
            <person name="Yin Z."/>
            <person name="Huang L."/>
        </authorList>
    </citation>
    <scope>NUCLEOTIDE SEQUENCE [LARGE SCALE GENOMIC DNA]</scope>
    <source>
        <strain evidence="2 3">SXYLt</strain>
    </source>
</reference>
<gene>
    <name evidence="2" type="ORF">VPNG_04214</name>
</gene>
<dbReference type="PANTHER" id="PTHR10701">
    <property type="entry name" value="SMALL NUCLEAR RIBONUCLEOPROTEIN-ASSOCIATED PROTEIN B AND N"/>
    <property type="match status" value="1"/>
</dbReference>
<accession>A0A423XDM4</accession>
<dbReference type="Proteomes" id="UP000285146">
    <property type="component" value="Unassembled WGS sequence"/>
</dbReference>
<dbReference type="InterPro" id="IPR050914">
    <property type="entry name" value="snRNP_SmB/NAA38-like"/>
</dbReference>
<dbReference type="GO" id="GO:0031417">
    <property type="term" value="C:NatC complex"/>
    <property type="evidence" value="ECO:0007669"/>
    <property type="project" value="InterPro"/>
</dbReference>
<protein>
    <recommendedName>
        <fullName evidence="1">Sm domain-containing protein</fullName>
    </recommendedName>
</protein>
<comment type="caution">
    <text evidence="2">The sequence shown here is derived from an EMBL/GenBank/DDBJ whole genome shotgun (WGS) entry which is preliminary data.</text>
</comment>
<sequence length="112" mass="12700">MAAVGEKMGKAEGQGFLESLLNNKLRIHTTDGRMFWGDFKCTDPDRNIVLAYTYEYRQPSAQQLLKAAEKAGTDAKSIKLDMTHRYLGLVVVPGEHIVRIEKEEFASQLKRK</sequence>
<dbReference type="InterPro" id="IPR010920">
    <property type="entry name" value="LSM_dom_sf"/>
</dbReference>
<dbReference type="STRING" id="1230097.A0A423XDM4"/>
<evidence type="ECO:0000313" key="3">
    <source>
        <dbReference type="Proteomes" id="UP000285146"/>
    </source>
</evidence>
<feature type="domain" description="Sm" evidence="1">
    <location>
        <begin position="15"/>
        <end position="102"/>
    </location>
</feature>